<protein>
    <recommendedName>
        <fullName evidence="3">phosphatidylserine decarboxylase</fullName>
        <ecNumber evidence="3">4.1.1.65</ecNumber>
    </recommendedName>
</protein>
<evidence type="ECO:0000256" key="12">
    <source>
        <dbReference type="ARBA" id="ARBA00045136"/>
    </source>
</evidence>
<keyword evidence="8" id="KW-0456">Lyase</keyword>
<dbReference type="GO" id="GO:0006646">
    <property type="term" value="P:phosphatidylethanolamine biosynthetic process"/>
    <property type="evidence" value="ECO:0007669"/>
    <property type="project" value="UniProtKB-UniPathway"/>
</dbReference>
<evidence type="ECO:0000256" key="6">
    <source>
        <dbReference type="ARBA" id="ARBA00023098"/>
    </source>
</evidence>
<keyword evidence="9" id="KW-1208">Phospholipid metabolism</keyword>
<gene>
    <name evidence="14" type="ORF">CAPTEDRAFT_160543</name>
</gene>
<reference evidence="14 16" key="2">
    <citation type="journal article" date="2013" name="Nature">
        <title>Insights into bilaterian evolution from three spiralian genomes.</title>
        <authorList>
            <person name="Simakov O."/>
            <person name="Marletaz F."/>
            <person name="Cho S.J."/>
            <person name="Edsinger-Gonzales E."/>
            <person name="Havlak P."/>
            <person name="Hellsten U."/>
            <person name="Kuo D.H."/>
            <person name="Larsson T."/>
            <person name="Lv J."/>
            <person name="Arendt D."/>
            <person name="Savage R."/>
            <person name="Osoegawa K."/>
            <person name="de Jong P."/>
            <person name="Grimwood J."/>
            <person name="Chapman J.A."/>
            <person name="Shapiro H."/>
            <person name="Aerts A."/>
            <person name="Otillar R.P."/>
            <person name="Terry A.Y."/>
            <person name="Boore J.L."/>
            <person name="Grigoriev I.V."/>
            <person name="Lindberg D.R."/>
            <person name="Seaver E.C."/>
            <person name="Weisblat D.A."/>
            <person name="Putnam N.H."/>
            <person name="Rokhsar D.S."/>
        </authorList>
    </citation>
    <scope>NUCLEOTIDE SEQUENCE</scope>
    <source>
        <strain evidence="14 16">I ESC-2004</strain>
    </source>
</reference>
<organism evidence="14">
    <name type="scientific">Capitella teleta</name>
    <name type="common">Polychaete worm</name>
    <dbReference type="NCBI Taxonomy" id="283909"/>
    <lineage>
        <taxon>Eukaryota</taxon>
        <taxon>Metazoa</taxon>
        <taxon>Spiralia</taxon>
        <taxon>Lophotrochozoa</taxon>
        <taxon>Annelida</taxon>
        <taxon>Polychaeta</taxon>
        <taxon>Sedentaria</taxon>
        <taxon>Scolecida</taxon>
        <taxon>Capitellidae</taxon>
        <taxon>Capitella</taxon>
    </lineage>
</organism>
<comment type="cofactor">
    <cofactor evidence="1">
        <name>pyruvate</name>
        <dbReference type="ChEBI" id="CHEBI:15361"/>
    </cofactor>
</comment>
<keyword evidence="16" id="KW-1185">Reference proteome</keyword>
<evidence type="ECO:0000313" key="14">
    <source>
        <dbReference type="EMBL" id="ELT94293.1"/>
    </source>
</evidence>
<keyword evidence="7" id="KW-0594">Phospholipid biosynthesis</keyword>
<dbReference type="GO" id="GO:0004609">
    <property type="term" value="F:phosphatidylserine decarboxylase activity"/>
    <property type="evidence" value="ECO:0007669"/>
    <property type="project" value="UniProtKB-EC"/>
</dbReference>
<dbReference type="EMBL" id="AMQN01012347">
    <property type="status" value="NOT_ANNOTATED_CDS"/>
    <property type="molecule type" value="Genomic_DNA"/>
</dbReference>
<keyword evidence="13" id="KW-0732">Signal</keyword>
<dbReference type="GO" id="GO:0005739">
    <property type="term" value="C:mitochondrion"/>
    <property type="evidence" value="ECO:0007669"/>
    <property type="project" value="TreeGrafter"/>
</dbReference>
<comment type="pathway">
    <text evidence="2">Lipid metabolism.</text>
</comment>
<feature type="signal peptide" evidence="13">
    <location>
        <begin position="1"/>
        <end position="28"/>
    </location>
</feature>
<dbReference type="PANTHER" id="PTHR10067">
    <property type="entry name" value="PHOSPHATIDYLSERINE DECARBOXYLASE"/>
    <property type="match status" value="1"/>
</dbReference>
<evidence type="ECO:0000256" key="7">
    <source>
        <dbReference type="ARBA" id="ARBA00023209"/>
    </source>
</evidence>
<dbReference type="UniPathway" id="UPA00558"/>
<evidence type="ECO:0000256" key="3">
    <source>
        <dbReference type="ARBA" id="ARBA00012243"/>
    </source>
</evidence>
<dbReference type="NCBIfam" id="TIGR00163">
    <property type="entry name" value="PS_decarb"/>
    <property type="match status" value="1"/>
</dbReference>
<dbReference type="OrthoDB" id="4330at2759"/>
<keyword evidence="10" id="KW-0670">Pyruvate</keyword>
<accession>R7TKI2</accession>
<name>R7TKI2_CAPTE</name>
<evidence type="ECO:0000313" key="15">
    <source>
        <dbReference type="EnsemblMetazoa" id="CapteP160543"/>
    </source>
</evidence>
<keyword evidence="5" id="KW-0210">Decarboxylase</keyword>
<dbReference type="EC" id="4.1.1.65" evidence="3"/>
<keyword evidence="6" id="KW-0443">Lipid metabolism</keyword>
<dbReference type="STRING" id="283909.R7TKI2"/>
<dbReference type="HOGENOM" id="CLU_029061_1_0_1"/>
<evidence type="ECO:0000256" key="9">
    <source>
        <dbReference type="ARBA" id="ARBA00023264"/>
    </source>
</evidence>
<evidence type="ECO:0000256" key="10">
    <source>
        <dbReference type="ARBA" id="ARBA00023317"/>
    </source>
</evidence>
<proteinExistence type="predicted"/>
<dbReference type="InterPro" id="IPR003817">
    <property type="entry name" value="PS_Dcarbxylase"/>
</dbReference>
<keyword evidence="4" id="KW-0444">Lipid biosynthesis</keyword>
<evidence type="ECO:0000256" key="2">
    <source>
        <dbReference type="ARBA" id="ARBA00005189"/>
    </source>
</evidence>
<dbReference type="Proteomes" id="UP000014760">
    <property type="component" value="Unassembled WGS sequence"/>
</dbReference>
<dbReference type="PANTHER" id="PTHR10067:SF6">
    <property type="entry name" value="PHOSPHATIDYLSERINE DECARBOXYLASE PROENZYME, MITOCHONDRIAL"/>
    <property type="match status" value="1"/>
</dbReference>
<sequence>MHLPVWMRSPVLRLYIWAFSCTLEEAACTDLRTYPNLGEFFRRQLKRGVRPVHTSHCMVSPADGRILQHGVVTPKGIEQVKGVTYSLKGFLGPLDGLLPAHVPSTETVERLKRVSSLHLMTDEAHLKPKSVDIDPLTSSDDLSYLRRLLVHPENVLHYCIIYLAPGDYHRYHSPADWTVFARRHFPGELYSVSPGVARWLQGLFNFNERAVYTGSWRYGFFSMTPVGATNVGSINVYFDEDLTTNKESHEAGTYFDESFFSKNTASPGLKIHKGQAVGDFNLGSTIVLMFEAPANFRFQQKIGQKVKVGQSLGTLI</sequence>
<reference evidence="15" key="3">
    <citation type="submission" date="2015-06" db="UniProtKB">
        <authorList>
            <consortium name="EnsemblMetazoa"/>
        </authorList>
    </citation>
    <scope>IDENTIFICATION</scope>
</reference>
<evidence type="ECO:0000256" key="4">
    <source>
        <dbReference type="ARBA" id="ARBA00022516"/>
    </source>
</evidence>
<evidence type="ECO:0000256" key="13">
    <source>
        <dbReference type="SAM" id="SignalP"/>
    </source>
</evidence>
<comment type="function">
    <text evidence="12">Catalyzes the formation of phosphatidylethanolamine (PtdEtn) from phosphatidylserine (PtdSer). Plays a central role in phospholipid metabolism and in the interorganelle trafficking of phosphatidylserine. May be involved in lipid droplet biogenesis at the endoplasmic reticulum membrane.</text>
</comment>
<feature type="chain" id="PRO_5008787112" description="phosphatidylserine decarboxylase" evidence="13">
    <location>
        <begin position="29"/>
        <end position="316"/>
    </location>
</feature>
<evidence type="ECO:0000256" key="11">
    <source>
        <dbReference type="ARBA" id="ARBA00024326"/>
    </source>
</evidence>
<dbReference type="InterPro" id="IPR033177">
    <property type="entry name" value="PSD-B"/>
</dbReference>
<dbReference type="EMBL" id="KB309465">
    <property type="protein sequence ID" value="ELT94293.1"/>
    <property type="molecule type" value="Genomic_DNA"/>
</dbReference>
<evidence type="ECO:0000256" key="1">
    <source>
        <dbReference type="ARBA" id="ARBA00001928"/>
    </source>
</evidence>
<dbReference type="OMA" id="WFEHGST"/>
<dbReference type="Pfam" id="PF02666">
    <property type="entry name" value="PS_Dcarbxylase"/>
    <property type="match status" value="1"/>
</dbReference>
<dbReference type="EnsemblMetazoa" id="CapteT160543">
    <property type="protein sequence ID" value="CapteP160543"/>
    <property type="gene ID" value="CapteG160543"/>
</dbReference>
<evidence type="ECO:0000313" key="16">
    <source>
        <dbReference type="Proteomes" id="UP000014760"/>
    </source>
</evidence>
<reference evidence="16" key="1">
    <citation type="submission" date="2012-12" db="EMBL/GenBank/DDBJ databases">
        <authorList>
            <person name="Hellsten U."/>
            <person name="Grimwood J."/>
            <person name="Chapman J.A."/>
            <person name="Shapiro H."/>
            <person name="Aerts A."/>
            <person name="Otillar R.P."/>
            <person name="Terry A.Y."/>
            <person name="Boore J.L."/>
            <person name="Simakov O."/>
            <person name="Marletaz F."/>
            <person name="Cho S.-J."/>
            <person name="Edsinger-Gonzales E."/>
            <person name="Havlak P."/>
            <person name="Kuo D.-H."/>
            <person name="Larsson T."/>
            <person name="Lv J."/>
            <person name="Arendt D."/>
            <person name="Savage R."/>
            <person name="Osoegawa K."/>
            <person name="de Jong P."/>
            <person name="Lindberg D.R."/>
            <person name="Seaver E.C."/>
            <person name="Weisblat D.A."/>
            <person name="Putnam N.H."/>
            <person name="Grigoriev I.V."/>
            <person name="Rokhsar D.S."/>
        </authorList>
    </citation>
    <scope>NUCLEOTIDE SEQUENCE</scope>
    <source>
        <strain evidence="16">I ESC-2004</strain>
    </source>
</reference>
<dbReference type="AlphaFoldDB" id="R7TKI2"/>
<comment type="pathway">
    <text evidence="11">Phospholipid metabolism; phosphatidylethanolamine biosynthesis.</text>
</comment>
<evidence type="ECO:0000256" key="5">
    <source>
        <dbReference type="ARBA" id="ARBA00022793"/>
    </source>
</evidence>
<evidence type="ECO:0000256" key="8">
    <source>
        <dbReference type="ARBA" id="ARBA00023239"/>
    </source>
</evidence>